<accession>A0A343THB5</accession>
<dbReference type="Proteomes" id="UP000263012">
    <property type="component" value="Chromosome"/>
</dbReference>
<evidence type="ECO:0000259" key="4">
    <source>
        <dbReference type="SMART" id="SM00822"/>
    </source>
</evidence>
<dbReference type="OrthoDB" id="10157at2157"/>
<dbReference type="PANTHER" id="PTHR44169:SF6">
    <property type="entry name" value="NADPH-DEPENDENT 1-ACYLDIHYDROXYACETONE PHOSPHATE REDUCTASE"/>
    <property type="match status" value="1"/>
</dbReference>
<dbReference type="AlphaFoldDB" id="A0A343THB5"/>
<dbReference type="SUPFAM" id="SSF51735">
    <property type="entry name" value="NAD(P)-binding Rossmann-fold domains"/>
    <property type="match status" value="1"/>
</dbReference>
<dbReference type="SMART" id="SM00822">
    <property type="entry name" value="PKS_KR"/>
    <property type="match status" value="1"/>
</dbReference>
<sequence>MQETVLITGCSSGIGRATAIAFLEEGWTVYATARNPADIETLGERGCELATLDVTDDEDVDRVVNRILDEEGRIDCLVNNAGYAQFGPIEDVTVEDARRQYEVNVHGVHRLCRAVLPHMRREGDGTIINVSSVSGRLSYPIGGIYAGSKFALEAMSDALRNEVRAHGIDVVVIQPGPVETQFGRRADDEIARLDRTEAYEPFYAIWEDTGLLGGESPGAVSPARIAEDVVNAASATKPRARYPVGPVAQGTLLARFLPDTVRDRLTELVVRLVG</sequence>
<dbReference type="InterPro" id="IPR036291">
    <property type="entry name" value="NAD(P)-bd_dom_sf"/>
</dbReference>
<dbReference type="CDD" id="cd05374">
    <property type="entry name" value="17beta-HSD-like_SDR_c"/>
    <property type="match status" value="1"/>
</dbReference>
<evidence type="ECO:0000256" key="1">
    <source>
        <dbReference type="ARBA" id="ARBA00006484"/>
    </source>
</evidence>
<reference evidence="6" key="1">
    <citation type="submission" date="2017-11" db="EMBL/GenBank/DDBJ databases">
        <title>Phenotypic and genomic properties of facultatively anaerobic sulfur-reducing natronoarchaea from hypersaline soda lakes.</title>
        <authorList>
            <person name="Sorokin D.Y."/>
            <person name="Kublanov I.V."/>
            <person name="Roman P."/>
            <person name="Sinninghe Damste J.S."/>
            <person name="Golyshin P.N."/>
            <person name="Rojo D."/>
            <person name="Ciordia S."/>
            <person name="Mena M.D.C."/>
            <person name="Ferrer M."/>
            <person name="Messina E."/>
            <person name="Smedile F."/>
            <person name="La Spada G."/>
            <person name="La Cono V."/>
            <person name="Yakimov M.M."/>
        </authorList>
    </citation>
    <scope>NUCLEOTIDE SEQUENCE [LARGE SCALE GENOMIC DNA]</scope>
    <source>
        <strain evidence="6">AArc-Sl</strain>
    </source>
</reference>
<dbReference type="PRINTS" id="PR00080">
    <property type="entry name" value="SDRFAMILY"/>
</dbReference>
<dbReference type="InterPro" id="IPR057326">
    <property type="entry name" value="KR_dom"/>
</dbReference>
<dbReference type="RefSeq" id="WP_119815494.1">
    <property type="nucleotide sequence ID" value="NZ_CP025066.1"/>
</dbReference>
<evidence type="ECO:0000256" key="3">
    <source>
        <dbReference type="RuleBase" id="RU000363"/>
    </source>
</evidence>
<dbReference type="GO" id="GO:0016491">
    <property type="term" value="F:oxidoreductase activity"/>
    <property type="evidence" value="ECO:0007669"/>
    <property type="project" value="UniProtKB-KW"/>
</dbReference>
<feature type="domain" description="Ketoreductase" evidence="4">
    <location>
        <begin position="3"/>
        <end position="181"/>
    </location>
</feature>
<evidence type="ECO:0000313" key="6">
    <source>
        <dbReference type="Proteomes" id="UP000263012"/>
    </source>
</evidence>
<dbReference type="KEGG" id="hdf:AArcSl_0844"/>
<keyword evidence="2" id="KW-0560">Oxidoreductase</keyword>
<dbReference type="PANTHER" id="PTHR44169">
    <property type="entry name" value="NADPH-DEPENDENT 1-ACYLDIHYDROXYACETONE PHOSPHATE REDUCTASE"/>
    <property type="match status" value="1"/>
</dbReference>
<dbReference type="PROSITE" id="PS00061">
    <property type="entry name" value="ADH_SHORT"/>
    <property type="match status" value="1"/>
</dbReference>
<protein>
    <submittedName>
        <fullName evidence="5">Short-chain dehydrogenase/reductase</fullName>
    </submittedName>
</protein>
<dbReference type="GeneID" id="37877189"/>
<evidence type="ECO:0000256" key="2">
    <source>
        <dbReference type="ARBA" id="ARBA00023002"/>
    </source>
</evidence>
<gene>
    <name evidence="5" type="ORF">AArcSl_0844</name>
</gene>
<proteinExistence type="inferred from homology"/>
<dbReference type="InterPro" id="IPR002347">
    <property type="entry name" value="SDR_fam"/>
</dbReference>
<dbReference type="PRINTS" id="PR00081">
    <property type="entry name" value="GDHRDH"/>
</dbReference>
<dbReference type="Pfam" id="PF00106">
    <property type="entry name" value="adh_short"/>
    <property type="match status" value="1"/>
</dbReference>
<dbReference type="EMBL" id="CP025066">
    <property type="protein sequence ID" value="AUX08487.1"/>
    <property type="molecule type" value="Genomic_DNA"/>
</dbReference>
<organism evidence="5 6">
    <name type="scientific">Halalkaliarchaeum desulfuricum</name>
    <dbReference type="NCBI Taxonomy" id="2055893"/>
    <lineage>
        <taxon>Archaea</taxon>
        <taxon>Methanobacteriati</taxon>
        <taxon>Methanobacteriota</taxon>
        <taxon>Stenosarchaea group</taxon>
        <taxon>Halobacteria</taxon>
        <taxon>Halobacteriales</taxon>
        <taxon>Haloferacaceae</taxon>
        <taxon>Halalkaliarchaeum</taxon>
    </lineage>
</organism>
<comment type="similarity">
    <text evidence="1 3">Belongs to the short-chain dehydrogenases/reductases (SDR) family.</text>
</comment>
<evidence type="ECO:0000313" key="5">
    <source>
        <dbReference type="EMBL" id="AUX08487.1"/>
    </source>
</evidence>
<keyword evidence="6" id="KW-1185">Reference proteome</keyword>
<dbReference type="Gene3D" id="3.40.50.720">
    <property type="entry name" value="NAD(P)-binding Rossmann-like Domain"/>
    <property type="match status" value="1"/>
</dbReference>
<dbReference type="InterPro" id="IPR020904">
    <property type="entry name" value="Sc_DH/Rdtase_CS"/>
</dbReference>
<name>A0A343THB5_9EURY</name>